<reference evidence="3 4" key="1">
    <citation type="submission" date="2018-12" db="EMBL/GenBank/DDBJ databases">
        <authorList>
            <consortium name="Pathogen Informatics"/>
        </authorList>
    </citation>
    <scope>NUCLEOTIDE SEQUENCE [LARGE SCALE GENOMIC DNA]</scope>
    <source>
        <strain evidence="3 4">NCTC13354</strain>
    </source>
</reference>
<dbReference type="InterPro" id="IPR009081">
    <property type="entry name" value="PP-bd_ACP"/>
</dbReference>
<dbReference type="KEGG" id="tbw:NCTC13354_00250"/>
<proteinExistence type="predicted"/>
<protein>
    <recommendedName>
        <fullName evidence="2">Carrier domain-containing protein</fullName>
    </recommendedName>
</protein>
<gene>
    <name evidence="3" type="ORF">NCTC13354_00250</name>
</gene>
<accession>A0A3S4VS64</accession>
<dbReference type="InterPro" id="IPR036736">
    <property type="entry name" value="ACP-like_sf"/>
</dbReference>
<dbReference type="Proteomes" id="UP000269542">
    <property type="component" value="Chromosome"/>
</dbReference>
<dbReference type="Gene3D" id="1.10.1200.10">
    <property type="entry name" value="ACP-like"/>
    <property type="match status" value="1"/>
</dbReference>
<dbReference type="SUPFAM" id="SSF47336">
    <property type="entry name" value="ACP-like"/>
    <property type="match status" value="1"/>
</dbReference>
<dbReference type="RefSeq" id="WP_126415761.1">
    <property type="nucleotide sequence ID" value="NZ_LR134476.1"/>
</dbReference>
<keyword evidence="4" id="KW-1185">Reference proteome</keyword>
<name>A0A3S4VS64_9ACTO</name>
<evidence type="ECO:0000313" key="4">
    <source>
        <dbReference type="Proteomes" id="UP000269542"/>
    </source>
</evidence>
<dbReference type="PROSITE" id="PS50075">
    <property type="entry name" value="CARRIER"/>
    <property type="match status" value="1"/>
</dbReference>
<evidence type="ECO:0000259" key="2">
    <source>
        <dbReference type="PROSITE" id="PS50075"/>
    </source>
</evidence>
<sequence length="148" mass="15336">MVSRHDLALARTRVLLADIAPEIPEAEIVPEARMEADLGLDVVSIWALATGLEKLAKVEIVDAAIAEATTIGDLMEHALSDVPLDYEMVDDGEGTDSTGGDDQLADGGAASGEQASGECADGEIADDELIDGEDLDAALADLANLFNS</sequence>
<organism evidence="3 4">
    <name type="scientific">Trueperella bialowiezensis</name>
    <dbReference type="NCBI Taxonomy" id="312285"/>
    <lineage>
        <taxon>Bacteria</taxon>
        <taxon>Bacillati</taxon>
        <taxon>Actinomycetota</taxon>
        <taxon>Actinomycetes</taxon>
        <taxon>Actinomycetales</taxon>
        <taxon>Actinomycetaceae</taxon>
        <taxon>Trueperella</taxon>
    </lineage>
</organism>
<dbReference type="AlphaFoldDB" id="A0A3S4VS64"/>
<feature type="domain" description="Carrier" evidence="2">
    <location>
        <begin position="6"/>
        <end position="82"/>
    </location>
</feature>
<dbReference type="EMBL" id="LR134476">
    <property type="protein sequence ID" value="VEI12564.1"/>
    <property type="molecule type" value="Genomic_DNA"/>
</dbReference>
<evidence type="ECO:0000256" key="1">
    <source>
        <dbReference type="SAM" id="MobiDB-lite"/>
    </source>
</evidence>
<feature type="region of interest" description="Disordered" evidence="1">
    <location>
        <begin position="87"/>
        <end position="125"/>
    </location>
</feature>
<dbReference type="OrthoDB" id="3268935at2"/>
<evidence type="ECO:0000313" key="3">
    <source>
        <dbReference type="EMBL" id="VEI12564.1"/>
    </source>
</evidence>
<feature type="compositionally biased region" description="Low complexity" evidence="1">
    <location>
        <begin position="95"/>
        <end position="118"/>
    </location>
</feature>